<sequence length="148" mass="16801">MSGRTPKDSKWWVDADEDPWAWRRALKSNWTTLIIYRTLVIVVGLAIVVLGVILLPFPGPGWLVIFLGLGVLASEFEPAANLRSYAIKQVKKWNEWQKQQSWWVRALLGLGLFVLVVAVFYLLFAISGVPTYLPDSIENWLRGLPGLH</sequence>
<organism evidence="2 3">
    <name type="scientific">Branchiibius cervicis</name>
    <dbReference type="NCBI Taxonomy" id="908252"/>
    <lineage>
        <taxon>Bacteria</taxon>
        <taxon>Bacillati</taxon>
        <taxon>Actinomycetota</taxon>
        <taxon>Actinomycetes</taxon>
        <taxon>Micrococcales</taxon>
        <taxon>Dermacoccaceae</taxon>
        <taxon>Branchiibius</taxon>
    </lineage>
</organism>
<name>A0ABW2ARR4_9MICO</name>
<evidence type="ECO:0000313" key="3">
    <source>
        <dbReference type="Proteomes" id="UP001596356"/>
    </source>
</evidence>
<keyword evidence="1" id="KW-1133">Transmembrane helix</keyword>
<feature type="transmembrane region" description="Helical" evidence="1">
    <location>
        <begin position="102"/>
        <end position="126"/>
    </location>
</feature>
<dbReference type="InterPro" id="IPR019099">
    <property type="entry name" value="Uncharacterised_PGPGW_TM"/>
</dbReference>
<keyword evidence="3" id="KW-1185">Reference proteome</keyword>
<keyword evidence="1" id="KW-0812">Transmembrane</keyword>
<proteinExistence type="predicted"/>
<evidence type="ECO:0000256" key="1">
    <source>
        <dbReference type="SAM" id="Phobius"/>
    </source>
</evidence>
<dbReference type="RefSeq" id="WP_377821585.1">
    <property type="nucleotide sequence ID" value="NZ_JBHSWJ010000002.1"/>
</dbReference>
<dbReference type="Pfam" id="PF09656">
    <property type="entry name" value="PGPGW"/>
    <property type="match status" value="1"/>
</dbReference>
<dbReference type="InterPro" id="IPR013434">
    <property type="entry name" value="CHP02611"/>
</dbReference>
<evidence type="ECO:0000313" key="2">
    <source>
        <dbReference type="EMBL" id="MFC6713654.1"/>
    </source>
</evidence>
<gene>
    <name evidence="2" type="ORF">ACFQBT_07325</name>
</gene>
<protein>
    <submittedName>
        <fullName evidence="2">TIGR02611 family protein</fullName>
    </submittedName>
</protein>
<dbReference type="NCBIfam" id="TIGR02611">
    <property type="entry name" value="TIGR02611 family protein"/>
    <property type="match status" value="1"/>
</dbReference>
<dbReference type="Proteomes" id="UP001596356">
    <property type="component" value="Unassembled WGS sequence"/>
</dbReference>
<reference evidence="3" key="1">
    <citation type="journal article" date="2019" name="Int. J. Syst. Evol. Microbiol.">
        <title>The Global Catalogue of Microorganisms (GCM) 10K type strain sequencing project: providing services to taxonomists for standard genome sequencing and annotation.</title>
        <authorList>
            <consortium name="The Broad Institute Genomics Platform"/>
            <consortium name="The Broad Institute Genome Sequencing Center for Infectious Disease"/>
            <person name="Wu L."/>
            <person name="Ma J."/>
        </authorList>
    </citation>
    <scope>NUCLEOTIDE SEQUENCE [LARGE SCALE GENOMIC DNA]</scope>
    <source>
        <strain evidence="3">NBRC 106593</strain>
    </source>
</reference>
<accession>A0ABW2ARR4</accession>
<feature type="transmembrane region" description="Helical" evidence="1">
    <location>
        <begin position="33"/>
        <end position="55"/>
    </location>
</feature>
<keyword evidence="1" id="KW-0472">Membrane</keyword>
<comment type="caution">
    <text evidence="2">The sequence shown here is derived from an EMBL/GenBank/DDBJ whole genome shotgun (WGS) entry which is preliminary data.</text>
</comment>
<dbReference type="EMBL" id="JBHSWJ010000002">
    <property type="protein sequence ID" value="MFC6713654.1"/>
    <property type="molecule type" value="Genomic_DNA"/>
</dbReference>
<feature type="transmembrane region" description="Helical" evidence="1">
    <location>
        <begin position="61"/>
        <end position="82"/>
    </location>
</feature>